<sequence>MARDTAMALARGEQPNVYEYFSNYPNNISLVALDRIFVALSGWLHVPFDVVVVGFNAIMLGVLSMSASRLARAAGGKGAGLLAQLFVLLFLATSPWMAVSYTDVPVAAFLTAGLALALVPRTPAWTVRVWIRWILAAVLIGLAAALKPTAWIVVIALVLAGVLAALMRASASGPRASVRPLASALAIAAMAGLVGAGLPQTALRVSELDADRIVAERAFPMAHWMRMGMTQKQLQTAHGTVTMYGGYDVVAVAQMRALATPQERNERSLAAAKEELRELGVLGTARFLVAKTVWTWSDGSFGVWTEGRDASAPLKHHSAPARLIQEISSPSGAAYRTHNEAVTGAWFVILLSAAWALWIRARTLWPTVVLTLVGVGLFLVMFEARARYLVIILPLVLVLGAVGLFTEKPKEAGLSEPALD</sequence>
<dbReference type="Proteomes" id="UP000265419">
    <property type="component" value="Unassembled WGS sequence"/>
</dbReference>
<organism evidence="2 3">
    <name type="scientific">Galactobacter valiniphilus</name>
    <dbReference type="NCBI Taxonomy" id="2676122"/>
    <lineage>
        <taxon>Bacteria</taxon>
        <taxon>Bacillati</taxon>
        <taxon>Actinomycetota</taxon>
        <taxon>Actinomycetes</taxon>
        <taxon>Micrococcales</taxon>
        <taxon>Micrococcaceae</taxon>
        <taxon>Galactobacter</taxon>
    </lineage>
</organism>
<gene>
    <name evidence="2" type="ORF">DWB68_06225</name>
</gene>
<proteinExistence type="predicted"/>
<feature type="transmembrane region" description="Helical" evidence="1">
    <location>
        <begin position="364"/>
        <end position="382"/>
    </location>
</feature>
<protein>
    <recommendedName>
        <fullName evidence="4">Glycosyltransferase RgtA/B/C/D-like domain-containing protein</fullName>
    </recommendedName>
</protein>
<feature type="transmembrane region" description="Helical" evidence="1">
    <location>
        <begin position="341"/>
        <end position="359"/>
    </location>
</feature>
<reference evidence="2 3" key="1">
    <citation type="submission" date="2018-07" db="EMBL/GenBank/DDBJ databases">
        <title>Arthrobacter sp. nov., isolated from raw cow's milk with high bacterial count.</title>
        <authorList>
            <person name="Hahne J."/>
            <person name="Isele D."/>
            <person name="Lipski A."/>
        </authorList>
    </citation>
    <scope>NUCLEOTIDE SEQUENCE [LARGE SCALE GENOMIC DNA]</scope>
    <source>
        <strain evidence="2 3">JZ R-35</strain>
    </source>
</reference>
<dbReference type="AlphaFoldDB" id="A0A399JBW8"/>
<feature type="transmembrane region" description="Helical" evidence="1">
    <location>
        <begin position="129"/>
        <end position="145"/>
    </location>
</feature>
<dbReference type="EMBL" id="QQXK01000009">
    <property type="protein sequence ID" value="RII42734.1"/>
    <property type="molecule type" value="Genomic_DNA"/>
</dbReference>
<name>A0A399JBW8_9MICC</name>
<keyword evidence="3" id="KW-1185">Reference proteome</keyword>
<evidence type="ECO:0008006" key="4">
    <source>
        <dbReference type="Google" id="ProtNLM"/>
    </source>
</evidence>
<evidence type="ECO:0000256" key="1">
    <source>
        <dbReference type="SAM" id="Phobius"/>
    </source>
</evidence>
<comment type="caution">
    <text evidence="2">The sequence shown here is derived from an EMBL/GenBank/DDBJ whole genome shotgun (WGS) entry which is preliminary data.</text>
</comment>
<accession>A0A399JBW8</accession>
<feature type="transmembrane region" description="Helical" evidence="1">
    <location>
        <begin position="388"/>
        <end position="406"/>
    </location>
</feature>
<keyword evidence="1" id="KW-0812">Transmembrane</keyword>
<feature type="transmembrane region" description="Helical" evidence="1">
    <location>
        <begin position="151"/>
        <end position="169"/>
    </location>
</feature>
<evidence type="ECO:0000313" key="3">
    <source>
        <dbReference type="Proteomes" id="UP000265419"/>
    </source>
</evidence>
<feature type="transmembrane region" description="Helical" evidence="1">
    <location>
        <begin position="104"/>
        <end position="122"/>
    </location>
</feature>
<evidence type="ECO:0000313" key="2">
    <source>
        <dbReference type="EMBL" id="RII42734.1"/>
    </source>
</evidence>
<keyword evidence="1" id="KW-0472">Membrane</keyword>
<keyword evidence="1" id="KW-1133">Transmembrane helix</keyword>
<feature type="transmembrane region" description="Helical" evidence="1">
    <location>
        <begin position="79"/>
        <end position="98"/>
    </location>
</feature>
<feature type="transmembrane region" description="Helical" evidence="1">
    <location>
        <begin position="43"/>
        <end position="67"/>
    </location>
</feature>